<dbReference type="AlphaFoldDB" id="A0A2Y9C2V1"/>
<keyword evidence="1" id="KW-0472">Membrane</keyword>
<feature type="transmembrane region" description="Helical" evidence="1">
    <location>
        <begin position="106"/>
        <end position="127"/>
    </location>
</feature>
<evidence type="ECO:0000313" key="4">
    <source>
        <dbReference type="Proteomes" id="UP000245839"/>
    </source>
</evidence>
<dbReference type="InterPro" id="IPR046289">
    <property type="entry name" value="DUF6326"/>
</dbReference>
<dbReference type="OrthoDB" id="1551186at2"/>
<gene>
    <name evidence="2" type="ORF">BCF38_11370</name>
    <name evidence="3" type="ORF">SAMN05421539_11370</name>
</gene>
<evidence type="ECO:0000313" key="5">
    <source>
        <dbReference type="Proteomes" id="UP000251571"/>
    </source>
</evidence>
<accession>A0A2Y9C2V1</accession>
<reference evidence="2 4" key="2">
    <citation type="submission" date="2018-03" db="EMBL/GenBank/DDBJ databases">
        <title>Genomic Encyclopedia of Archaeal and Bacterial Type Strains, Phase II (KMG-II): from individual species to whole genera.</title>
        <authorList>
            <person name="Goeker M."/>
        </authorList>
    </citation>
    <scope>NUCLEOTIDE SEQUENCE [LARGE SCALE GENOMIC DNA]</scope>
    <source>
        <strain evidence="2 4">DSM 25227</strain>
    </source>
</reference>
<evidence type="ECO:0000256" key="1">
    <source>
        <dbReference type="SAM" id="Phobius"/>
    </source>
</evidence>
<keyword evidence="1" id="KW-1133">Transmembrane helix</keyword>
<protein>
    <recommendedName>
        <fullName evidence="6">DoxX-like protein</fullName>
    </recommendedName>
</protein>
<dbReference type="Proteomes" id="UP000245839">
    <property type="component" value="Unassembled WGS sequence"/>
</dbReference>
<dbReference type="EMBL" id="QGDJ01000013">
    <property type="protein sequence ID" value="PWJ13839.1"/>
    <property type="molecule type" value="Genomic_DNA"/>
</dbReference>
<organism evidence="3 5">
    <name type="scientific">Jannaschia seohaensis</name>
    <dbReference type="NCBI Taxonomy" id="475081"/>
    <lineage>
        <taxon>Bacteria</taxon>
        <taxon>Pseudomonadati</taxon>
        <taxon>Pseudomonadota</taxon>
        <taxon>Alphaproteobacteria</taxon>
        <taxon>Rhodobacterales</taxon>
        <taxon>Roseobacteraceae</taxon>
        <taxon>Jannaschia</taxon>
    </lineage>
</organism>
<dbReference type="Pfam" id="PF19851">
    <property type="entry name" value="DUF6326"/>
    <property type="match status" value="1"/>
</dbReference>
<dbReference type="EMBL" id="UETC01000013">
    <property type="protein sequence ID" value="SSA50352.1"/>
    <property type="molecule type" value="Genomic_DNA"/>
</dbReference>
<sequence>MKYENRNPRVLLSILWIFVILNFFARDIHEFGRPGLLEQMISGTIDGVVVTDILMLLGGIMIEIPILMTVLALLLPSGANRWANIGVGLLTMAMIVAMNLKPDLDNVFFMGIQLIALIAIVGIAWRWQTPERTDAMTPQMRGV</sequence>
<feature type="transmembrane region" description="Helical" evidence="1">
    <location>
        <begin position="49"/>
        <end position="75"/>
    </location>
</feature>
<dbReference type="Proteomes" id="UP000251571">
    <property type="component" value="Unassembled WGS sequence"/>
</dbReference>
<feature type="transmembrane region" description="Helical" evidence="1">
    <location>
        <begin position="82"/>
        <end position="100"/>
    </location>
</feature>
<keyword evidence="1" id="KW-0812">Transmembrane</keyword>
<evidence type="ECO:0000313" key="3">
    <source>
        <dbReference type="EMBL" id="SSA50352.1"/>
    </source>
</evidence>
<evidence type="ECO:0000313" key="2">
    <source>
        <dbReference type="EMBL" id="PWJ13839.1"/>
    </source>
</evidence>
<proteinExistence type="predicted"/>
<evidence type="ECO:0008006" key="6">
    <source>
        <dbReference type="Google" id="ProtNLM"/>
    </source>
</evidence>
<dbReference type="RefSeq" id="WP_109565893.1">
    <property type="nucleotide sequence ID" value="NZ_QGDJ01000013.1"/>
</dbReference>
<reference evidence="3 5" key="1">
    <citation type="submission" date="2016-10" db="EMBL/GenBank/DDBJ databases">
        <authorList>
            <person name="Cai Z."/>
        </authorList>
    </citation>
    <scope>NUCLEOTIDE SEQUENCE [LARGE SCALE GENOMIC DNA]</scope>
    <source>
        <strain evidence="3 5">DSM 25227</strain>
    </source>
</reference>
<name>A0A2Y9C2V1_9RHOB</name>
<keyword evidence="4" id="KW-1185">Reference proteome</keyword>